<evidence type="ECO:0000313" key="3">
    <source>
        <dbReference type="Proteomes" id="UP001107961"/>
    </source>
</evidence>
<protein>
    <submittedName>
        <fullName evidence="2">Phosphatidylinositol 4-kinase</fullName>
    </submittedName>
</protein>
<feature type="domain" description="HipA-like kinase" evidence="1">
    <location>
        <begin position="7"/>
        <end position="238"/>
    </location>
</feature>
<keyword evidence="3" id="KW-1185">Reference proteome</keyword>
<dbReference type="Pfam" id="PF20613">
    <property type="entry name" value="HipA_2"/>
    <property type="match status" value="1"/>
</dbReference>
<dbReference type="InterPro" id="IPR046748">
    <property type="entry name" value="HipA_2"/>
</dbReference>
<dbReference type="RefSeq" id="WP_055099702.1">
    <property type="nucleotide sequence ID" value="NZ_CP169221.1"/>
</dbReference>
<dbReference type="Proteomes" id="UP001107961">
    <property type="component" value="Unassembled WGS sequence"/>
</dbReference>
<accession>A0A9Q3W151</accession>
<organism evidence="2 3">
    <name type="scientific">Alloalcanivorax xenomutans</name>
    <dbReference type="NCBI Taxonomy" id="1094342"/>
    <lineage>
        <taxon>Bacteria</taxon>
        <taxon>Pseudomonadati</taxon>
        <taxon>Pseudomonadota</taxon>
        <taxon>Gammaproteobacteria</taxon>
        <taxon>Oceanospirillales</taxon>
        <taxon>Alcanivoracaceae</taxon>
        <taxon>Alloalcanivorax</taxon>
    </lineage>
</organism>
<gene>
    <name evidence="2" type="ORF">LZG35_00590</name>
</gene>
<evidence type="ECO:0000259" key="1">
    <source>
        <dbReference type="Pfam" id="PF20613"/>
    </source>
</evidence>
<name>A0A9Q3W151_9GAMM</name>
<sequence length="239" mass="27203">MADPVLIKEVIRPADQGLSRPYLCRSFSNDLYYVKGRNTDPDSMYKEWGCAHLAESLNLPIPAHALVELDEALVDALPADLANIGVGLAFGSKAIQKALWFEQASVADIPAQLQRRVVAFDWWIQNLDRSMHNSNLLLDDGALVVIDHNNAFDTDFDPQQFIQQHIFADEGRNLFSDYIERNALQNEFRQLAPVFSEAIAEAPEEWKWYDSSATVPSNFDTLHCNNIINRCFDIEFWNI</sequence>
<evidence type="ECO:0000313" key="2">
    <source>
        <dbReference type="EMBL" id="MCE7507114.1"/>
    </source>
</evidence>
<proteinExistence type="predicted"/>
<dbReference type="AlphaFoldDB" id="A0A9Q3W151"/>
<reference evidence="2" key="1">
    <citation type="submission" date="2022-01" db="EMBL/GenBank/DDBJ databases">
        <authorList>
            <person name="Karlyshev A.V."/>
            <person name="Jaspars M."/>
        </authorList>
    </citation>
    <scope>NUCLEOTIDE SEQUENCE</scope>
    <source>
        <strain evidence="2">AGSA3-2</strain>
    </source>
</reference>
<comment type="caution">
    <text evidence="2">The sequence shown here is derived from an EMBL/GenBank/DDBJ whole genome shotgun (WGS) entry which is preliminary data.</text>
</comment>
<dbReference type="EMBL" id="JAJVKT010000001">
    <property type="protein sequence ID" value="MCE7507114.1"/>
    <property type="molecule type" value="Genomic_DNA"/>
</dbReference>